<evidence type="ECO:0000313" key="2">
    <source>
        <dbReference type="EMBL" id="TWI63051.1"/>
    </source>
</evidence>
<evidence type="ECO:0000256" key="1">
    <source>
        <dbReference type="SAM" id="Phobius"/>
    </source>
</evidence>
<dbReference type="EMBL" id="VLLB01000007">
    <property type="protein sequence ID" value="TWI63051.1"/>
    <property type="molecule type" value="Genomic_DNA"/>
</dbReference>
<proteinExistence type="predicted"/>
<accession>A0A562R1X5</accession>
<feature type="transmembrane region" description="Helical" evidence="1">
    <location>
        <begin position="12"/>
        <end position="37"/>
    </location>
</feature>
<dbReference type="Proteomes" id="UP000318431">
    <property type="component" value="Unassembled WGS sequence"/>
</dbReference>
<comment type="caution">
    <text evidence="2">The sequence shown here is derived from an EMBL/GenBank/DDBJ whole genome shotgun (WGS) entry which is preliminary data.</text>
</comment>
<evidence type="ECO:0000313" key="3">
    <source>
        <dbReference type="Proteomes" id="UP000318431"/>
    </source>
</evidence>
<dbReference type="RefSeq" id="WP_145650826.1">
    <property type="nucleotide sequence ID" value="NZ_VLLB01000007.1"/>
</dbReference>
<keyword evidence="1" id="KW-0472">Membrane</keyword>
<evidence type="ECO:0008006" key="4">
    <source>
        <dbReference type="Google" id="ProtNLM"/>
    </source>
</evidence>
<keyword evidence="3" id="KW-1185">Reference proteome</keyword>
<reference evidence="2 3" key="1">
    <citation type="journal article" date="2015" name="Stand. Genomic Sci.">
        <title>Genomic Encyclopedia of Bacterial and Archaeal Type Strains, Phase III: the genomes of soil and plant-associated and newly described type strains.</title>
        <authorList>
            <person name="Whitman W.B."/>
            <person name="Woyke T."/>
            <person name="Klenk H.P."/>
            <person name="Zhou Y."/>
            <person name="Lilburn T.G."/>
            <person name="Beck B.J."/>
            <person name="De Vos P."/>
            <person name="Vandamme P."/>
            <person name="Eisen J.A."/>
            <person name="Garrity G."/>
            <person name="Hugenholtz P."/>
            <person name="Kyrpides N.C."/>
        </authorList>
    </citation>
    <scope>NUCLEOTIDE SEQUENCE [LARGE SCALE GENOMIC DNA]</scope>
    <source>
        <strain evidence="2 3">CGMCC 1.10822</strain>
    </source>
</reference>
<sequence length="150" mass="16069">MKRDQRQRGTAAIEMVIVLLFAFVLLNGLVLFGRLTWHLTALQKSVDSTVRIVSALPVERLSGTGAAASMRLFGDASVRAALRSAGTDLEPPPETITVKCNDNACFTLAVNKVDVTAALIFEDTLFGDPDGYLTGGILEIVLSSSLNYVP</sequence>
<gene>
    <name evidence="2" type="ORF">IP91_03891</name>
</gene>
<keyword evidence="1" id="KW-0812">Transmembrane</keyword>
<dbReference type="AlphaFoldDB" id="A0A562R1X5"/>
<name>A0A562R1X5_9BURK</name>
<organism evidence="2 3">
    <name type="scientific">Pseudoduganella lurida</name>
    <dbReference type="NCBI Taxonomy" id="1036180"/>
    <lineage>
        <taxon>Bacteria</taxon>
        <taxon>Pseudomonadati</taxon>
        <taxon>Pseudomonadota</taxon>
        <taxon>Betaproteobacteria</taxon>
        <taxon>Burkholderiales</taxon>
        <taxon>Oxalobacteraceae</taxon>
        <taxon>Telluria group</taxon>
        <taxon>Pseudoduganella</taxon>
    </lineage>
</organism>
<protein>
    <recommendedName>
        <fullName evidence="4">Pilus assembly protein</fullName>
    </recommendedName>
</protein>
<keyword evidence="1" id="KW-1133">Transmembrane helix</keyword>
<dbReference type="OrthoDB" id="8759627at2"/>